<protein>
    <submittedName>
        <fullName evidence="1">Uncharacterized protein</fullName>
    </submittedName>
</protein>
<keyword evidence="2" id="KW-1185">Reference proteome</keyword>
<sequence length="102" mass="11926">MPVRSFNIEDLLDYNKDDSSVHHKSVQPESKQQTKEVIIIDVENHPESEGLHQRDVVVDRKNRKDRTHNSEVPLPIYIRADAKFCGSWPPKRRIRTVFTGSY</sequence>
<reference evidence="1 2" key="1">
    <citation type="submission" date="2022-05" db="EMBL/GenBank/DDBJ databases">
        <title>A multi-omics perspective on studying reproductive biology in Daphnia sinensis.</title>
        <authorList>
            <person name="Jia J."/>
        </authorList>
    </citation>
    <scope>NUCLEOTIDE SEQUENCE [LARGE SCALE GENOMIC DNA]</scope>
    <source>
        <strain evidence="1 2">WSL</strain>
    </source>
</reference>
<accession>A0AAD5PYD3</accession>
<name>A0AAD5PYD3_9CRUS</name>
<dbReference type="AlphaFoldDB" id="A0AAD5PYD3"/>
<proteinExistence type="predicted"/>
<comment type="caution">
    <text evidence="1">The sequence shown here is derived from an EMBL/GenBank/DDBJ whole genome shotgun (WGS) entry which is preliminary data.</text>
</comment>
<organism evidence="1 2">
    <name type="scientific">Daphnia sinensis</name>
    <dbReference type="NCBI Taxonomy" id="1820382"/>
    <lineage>
        <taxon>Eukaryota</taxon>
        <taxon>Metazoa</taxon>
        <taxon>Ecdysozoa</taxon>
        <taxon>Arthropoda</taxon>
        <taxon>Crustacea</taxon>
        <taxon>Branchiopoda</taxon>
        <taxon>Diplostraca</taxon>
        <taxon>Cladocera</taxon>
        <taxon>Anomopoda</taxon>
        <taxon>Daphniidae</taxon>
        <taxon>Daphnia</taxon>
        <taxon>Daphnia similis group</taxon>
    </lineage>
</organism>
<gene>
    <name evidence="1" type="ORF">GHT06_011940</name>
</gene>
<dbReference type="EMBL" id="WJBH02000003">
    <property type="protein sequence ID" value="KAI9560984.1"/>
    <property type="molecule type" value="Genomic_DNA"/>
</dbReference>
<evidence type="ECO:0000313" key="1">
    <source>
        <dbReference type="EMBL" id="KAI9560984.1"/>
    </source>
</evidence>
<evidence type="ECO:0000313" key="2">
    <source>
        <dbReference type="Proteomes" id="UP000820818"/>
    </source>
</evidence>
<dbReference type="Proteomes" id="UP000820818">
    <property type="component" value="Linkage Group LG3"/>
</dbReference>